<dbReference type="InParanoid" id="A0A1E1L967"/>
<organism evidence="6 7">
    <name type="scientific">Rhynchosporium graminicola</name>
    <dbReference type="NCBI Taxonomy" id="2792576"/>
    <lineage>
        <taxon>Eukaryota</taxon>
        <taxon>Fungi</taxon>
        <taxon>Dikarya</taxon>
        <taxon>Ascomycota</taxon>
        <taxon>Pezizomycotina</taxon>
        <taxon>Leotiomycetes</taxon>
        <taxon>Helotiales</taxon>
        <taxon>Ploettnerulaceae</taxon>
        <taxon>Rhynchosporium</taxon>
    </lineage>
</organism>
<dbReference type="GO" id="GO:0016020">
    <property type="term" value="C:membrane"/>
    <property type="evidence" value="ECO:0007669"/>
    <property type="project" value="UniProtKB-SubCell"/>
</dbReference>
<dbReference type="InterPro" id="IPR001129">
    <property type="entry name" value="Membr-assoc_MAPEG"/>
</dbReference>
<evidence type="ECO:0000256" key="4">
    <source>
        <dbReference type="ARBA" id="ARBA00023136"/>
    </source>
</evidence>
<evidence type="ECO:0000313" key="7">
    <source>
        <dbReference type="Proteomes" id="UP000178129"/>
    </source>
</evidence>
<evidence type="ECO:0000256" key="2">
    <source>
        <dbReference type="ARBA" id="ARBA00022692"/>
    </source>
</evidence>
<dbReference type="GO" id="GO:0004364">
    <property type="term" value="F:glutathione transferase activity"/>
    <property type="evidence" value="ECO:0007669"/>
    <property type="project" value="TreeGrafter"/>
</dbReference>
<dbReference type="InterPro" id="IPR023352">
    <property type="entry name" value="MAPEG-like_dom_sf"/>
</dbReference>
<evidence type="ECO:0000256" key="1">
    <source>
        <dbReference type="ARBA" id="ARBA00004141"/>
    </source>
</evidence>
<dbReference type="Gene3D" id="1.20.120.550">
    <property type="entry name" value="Membrane associated eicosanoid/glutathione metabolism-like domain"/>
    <property type="match status" value="1"/>
</dbReference>
<dbReference type="PANTHER" id="PTHR10250:SF26">
    <property type="entry name" value="GLUTATHIONE S-TRANSFERASE 3, MITOCHONDRIAL"/>
    <property type="match status" value="1"/>
</dbReference>
<accession>A0A1E1L967</accession>
<reference evidence="7" key="1">
    <citation type="submission" date="2016-03" db="EMBL/GenBank/DDBJ databases">
        <authorList>
            <person name="Ploux O."/>
        </authorList>
    </citation>
    <scope>NUCLEOTIDE SEQUENCE [LARGE SCALE GENOMIC DNA]</scope>
    <source>
        <strain evidence="7">UK7</strain>
    </source>
</reference>
<evidence type="ECO:0000256" key="5">
    <source>
        <dbReference type="SAM" id="Phobius"/>
    </source>
</evidence>
<evidence type="ECO:0000256" key="3">
    <source>
        <dbReference type="ARBA" id="ARBA00022989"/>
    </source>
</evidence>
<dbReference type="GO" id="GO:0005635">
    <property type="term" value="C:nuclear envelope"/>
    <property type="evidence" value="ECO:0007669"/>
    <property type="project" value="TreeGrafter"/>
</dbReference>
<name>A0A1E1L967_9HELO</name>
<sequence length="146" mass="15705">MATITLDPNHGYVVLAAVSTFIMNTAHMINVGKFRKAAKVAYPAAYAPESRTDEAANQFNCAQRAHANFIENQVSTLGALVLAGVHFPLAAATMGLGWTVSRYLYMVGYSKGGDGKGRYNGGAFWLFQAGLYGLAGYNGLAMVMRW</sequence>
<dbReference type="GO" id="GO:0005783">
    <property type="term" value="C:endoplasmic reticulum"/>
    <property type="evidence" value="ECO:0007669"/>
    <property type="project" value="TreeGrafter"/>
</dbReference>
<keyword evidence="2 5" id="KW-0812">Transmembrane</keyword>
<dbReference type="GO" id="GO:0004602">
    <property type="term" value="F:glutathione peroxidase activity"/>
    <property type="evidence" value="ECO:0007669"/>
    <property type="project" value="TreeGrafter"/>
</dbReference>
<proteinExistence type="predicted"/>
<gene>
    <name evidence="6" type="ORF">RCO7_07164</name>
</gene>
<dbReference type="Pfam" id="PF01124">
    <property type="entry name" value="MAPEG"/>
    <property type="match status" value="1"/>
</dbReference>
<comment type="subcellular location">
    <subcellularLocation>
        <location evidence="1">Membrane</location>
        <topology evidence="1">Multi-pass membrane protein</topology>
    </subcellularLocation>
</comment>
<evidence type="ECO:0000313" key="6">
    <source>
        <dbReference type="EMBL" id="CZT06894.1"/>
    </source>
</evidence>
<keyword evidence="3 5" id="KW-1133">Transmembrane helix</keyword>
<protein>
    <submittedName>
        <fullName evidence="6">Related to MICROSOMAL GLUTATHIONE S-TRANSFERASE 3</fullName>
    </submittedName>
</protein>
<keyword evidence="4 5" id="KW-0472">Membrane</keyword>
<dbReference type="SUPFAM" id="SSF161084">
    <property type="entry name" value="MAPEG domain-like"/>
    <property type="match status" value="1"/>
</dbReference>
<feature type="transmembrane region" description="Helical" evidence="5">
    <location>
        <begin position="79"/>
        <end position="105"/>
    </location>
</feature>
<dbReference type="EMBL" id="FJUW01000040">
    <property type="protein sequence ID" value="CZT06894.1"/>
    <property type="molecule type" value="Genomic_DNA"/>
</dbReference>
<feature type="transmembrane region" description="Helical" evidence="5">
    <location>
        <begin position="125"/>
        <end position="144"/>
    </location>
</feature>
<dbReference type="Proteomes" id="UP000178129">
    <property type="component" value="Unassembled WGS sequence"/>
</dbReference>
<dbReference type="AlphaFoldDB" id="A0A1E1L967"/>
<dbReference type="PANTHER" id="PTHR10250">
    <property type="entry name" value="MICROSOMAL GLUTATHIONE S-TRANSFERASE"/>
    <property type="match status" value="1"/>
</dbReference>
<feature type="transmembrane region" description="Helical" evidence="5">
    <location>
        <begin position="12"/>
        <end position="29"/>
    </location>
</feature>
<keyword evidence="7" id="KW-1185">Reference proteome</keyword>
<dbReference type="InterPro" id="IPR050997">
    <property type="entry name" value="MAPEG"/>
</dbReference>
<dbReference type="STRING" id="914237.A0A1E1L967"/>
<comment type="caution">
    <text evidence="6">The sequence shown here is derived from an EMBL/GenBank/DDBJ whole genome shotgun (WGS) entry which is preliminary data.</text>
</comment>